<dbReference type="RefSeq" id="WP_382166053.1">
    <property type="nucleotide sequence ID" value="NZ_JBHTBR010000002.1"/>
</dbReference>
<proteinExistence type="predicted"/>
<reference evidence="2" key="1">
    <citation type="journal article" date="2019" name="Int. J. Syst. Evol. Microbiol.">
        <title>The Global Catalogue of Microorganisms (GCM) 10K type strain sequencing project: providing services to taxonomists for standard genome sequencing and annotation.</title>
        <authorList>
            <consortium name="The Broad Institute Genomics Platform"/>
            <consortium name="The Broad Institute Genome Sequencing Center for Infectious Disease"/>
            <person name="Wu L."/>
            <person name="Ma J."/>
        </authorList>
    </citation>
    <scope>NUCLEOTIDE SEQUENCE [LARGE SCALE GENOMIC DNA]</scope>
    <source>
        <strain evidence="2">CCUG 51308</strain>
    </source>
</reference>
<accession>A0ABW2IIC5</accession>
<dbReference type="InterPro" id="IPR029069">
    <property type="entry name" value="HotDog_dom_sf"/>
</dbReference>
<keyword evidence="2" id="KW-1185">Reference proteome</keyword>
<dbReference type="Pfam" id="PF22817">
    <property type="entry name" value="ApeP-like"/>
    <property type="match status" value="1"/>
</dbReference>
<evidence type="ECO:0000313" key="2">
    <source>
        <dbReference type="Proteomes" id="UP001596492"/>
    </source>
</evidence>
<dbReference type="InterPro" id="IPR016776">
    <property type="entry name" value="ApeP-like_dehydratase"/>
</dbReference>
<dbReference type="SUPFAM" id="SSF54637">
    <property type="entry name" value="Thioesterase/thiol ester dehydrase-isomerase"/>
    <property type="match status" value="1"/>
</dbReference>
<organism evidence="1 2">
    <name type="scientific">Hirschia litorea</name>
    <dbReference type="NCBI Taxonomy" id="1199156"/>
    <lineage>
        <taxon>Bacteria</taxon>
        <taxon>Pseudomonadati</taxon>
        <taxon>Pseudomonadota</taxon>
        <taxon>Alphaproteobacteria</taxon>
        <taxon>Hyphomonadales</taxon>
        <taxon>Hyphomonadaceae</taxon>
        <taxon>Hirschia</taxon>
    </lineage>
</organism>
<protein>
    <submittedName>
        <fullName evidence="1">3-hydroxyacyl-ACP dehydratase</fullName>
    </submittedName>
</protein>
<dbReference type="Proteomes" id="UP001596492">
    <property type="component" value="Unassembled WGS sequence"/>
</dbReference>
<evidence type="ECO:0000313" key="1">
    <source>
        <dbReference type="EMBL" id="MFC7290849.1"/>
    </source>
</evidence>
<dbReference type="Gene3D" id="3.10.129.10">
    <property type="entry name" value="Hotdog Thioesterase"/>
    <property type="match status" value="1"/>
</dbReference>
<gene>
    <name evidence="1" type="ORF">ACFQS8_04425</name>
</gene>
<sequence>MQIEREFPATQTLAPHDPPMLLVDEILESSQMHIVSKMVINKDNIFYVAGRGVPSYVGFEIMAQTIAVQDGYNRAKVGLGTKIGFLLGCRKYTVLRDWFVEGDELIVRAKALLSEGEMQSFDCTLEDIHGQQLAHGAINVFSPENPEEFIRQGGSSQ</sequence>
<dbReference type="EMBL" id="JBHTBR010000002">
    <property type="protein sequence ID" value="MFC7290849.1"/>
    <property type="molecule type" value="Genomic_DNA"/>
</dbReference>
<dbReference type="PIRSF" id="PIRSF020565">
    <property type="entry name" value="3Ho_Ac_ACP_DH_prd"/>
    <property type="match status" value="1"/>
</dbReference>
<name>A0ABW2IIC5_9PROT</name>
<comment type="caution">
    <text evidence="1">The sequence shown here is derived from an EMBL/GenBank/DDBJ whole genome shotgun (WGS) entry which is preliminary data.</text>
</comment>